<comment type="caution">
    <text evidence="2">The sequence shown here is derived from an EMBL/GenBank/DDBJ whole genome shotgun (WGS) entry which is preliminary data.</text>
</comment>
<dbReference type="InterPro" id="IPR001173">
    <property type="entry name" value="Glyco_trans_2-like"/>
</dbReference>
<dbReference type="RefSeq" id="WP_068648572.1">
    <property type="nucleotide sequence ID" value="NZ_CP043611.1"/>
</dbReference>
<dbReference type="PANTHER" id="PTHR43685:SF2">
    <property type="entry name" value="GLYCOSYLTRANSFERASE 2-LIKE DOMAIN-CONTAINING PROTEIN"/>
    <property type="match status" value="1"/>
</dbReference>
<dbReference type="EMBL" id="LVJI01000014">
    <property type="protein sequence ID" value="OAB46739.1"/>
    <property type="molecule type" value="Genomic_DNA"/>
</dbReference>
<dbReference type="SUPFAM" id="SSF53448">
    <property type="entry name" value="Nucleotide-diphospho-sugar transferases"/>
    <property type="match status" value="1"/>
</dbReference>
<dbReference type="PANTHER" id="PTHR43685">
    <property type="entry name" value="GLYCOSYLTRANSFERASE"/>
    <property type="match status" value="1"/>
</dbReference>
<protein>
    <recommendedName>
        <fullName evidence="1">Glycosyltransferase 2-like domain-containing protein</fullName>
    </recommendedName>
</protein>
<reference evidence="2 3" key="1">
    <citation type="submission" date="2016-03" db="EMBL/GenBank/DDBJ databases">
        <title>Draft genome sequence of Paenibacillus antarcticus CECT 5836.</title>
        <authorList>
            <person name="Shin S.-K."/>
            <person name="Yi H."/>
        </authorList>
    </citation>
    <scope>NUCLEOTIDE SEQUENCE [LARGE SCALE GENOMIC DNA]</scope>
    <source>
        <strain evidence="2 3">CECT 5836</strain>
    </source>
</reference>
<dbReference type="Gene3D" id="3.90.550.10">
    <property type="entry name" value="Spore Coat Polysaccharide Biosynthesis Protein SpsA, Chain A"/>
    <property type="match status" value="1"/>
</dbReference>
<accession>A0A168PGJ6</accession>
<name>A0A168PGJ6_9BACL</name>
<feature type="domain" description="Glycosyltransferase 2-like" evidence="1">
    <location>
        <begin position="211"/>
        <end position="371"/>
    </location>
</feature>
<dbReference type="InterPro" id="IPR050834">
    <property type="entry name" value="Glycosyltransf_2"/>
</dbReference>
<dbReference type="OrthoDB" id="396512at2"/>
<evidence type="ECO:0000259" key="1">
    <source>
        <dbReference type="Pfam" id="PF00535"/>
    </source>
</evidence>
<dbReference type="Pfam" id="PF00535">
    <property type="entry name" value="Glycos_transf_2"/>
    <property type="match status" value="1"/>
</dbReference>
<evidence type="ECO:0000313" key="2">
    <source>
        <dbReference type="EMBL" id="OAB46739.1"/>
    </source>
</evidence>
<dbReference type="AlphaFoldDB" id="A0A168PGJ6"/>
<proteinExistence type="predicted"/>
<evidence type="ECO:0000313" key="3">
    <source>
        <dbReference type="Proteomes" id="UP000077355"/>
    </source>
</evidence>
<gene>
    <name evidence="2" type="ORF">PBAT_08660</name>
</gene>
<dbReference type="CDD" id="cd00761">
    <property type="entry name" value="Glyco_tranf_GTA_type"/>
    <property type="match status" value="1"/>
</dbReference>
<keyword evidence="3" id="KW-1185">Reference proteome</keyword>
<sequence length="449" mass="52569">MIIFITACDGGRDERLTVRSVRNVFPNVPVFPIGISQVRLMNRMLRESQTSICMTIRAGTIVLESFQDHVSIWVQRMMIEPIGFIEFSTAKPQGFSSQLVSEIPRPDSHSGLDFTSIEEFKGSGPTLWKNLSDEFSFFPERDELPFDHYMEIVKMKELASKGLGMKLMIEDWIAPRRVTPQWMRREEEWNVIAPLLNDQVIKPFDDNPKVSVIMSLYNESDRFLWAVRSVLNQTFKDWELILVDDGSHDDTRNKLDRLLITERIRIIVNDNNRGKAASLNKALTWAKGTWVMELDGDDWLAPRCMELLMASAESGELENALWCSSYYEWQERTNKQLIYKGIRQFPEHRGIKQILIEGLPLAPRFYRKEALVTLGGWPITDLTEGRLYEDMHLIIRLMRKYKYTYLPESLYHRRIRLSSITRTHNKEYMKWIEWAMDTYSIDEPHSGLD</sequence>
<dbReference type="Proteomes" id="UP000077355">
    <property type="component" value="Unassembled WGS sequence"/>
</dbReference>
<dbReference type="InterPro" id="IPR029044">
    <property type="entry name" value="Nucleotide-diphossugar_trans"/>
</dbReference>
<organism evidence="2 3">
    <name type="scientific">Paenibacillus antarcticus</name>
    <dbReference type="NCBI Taxonomy" id="253703"/>
    <lineage>
        <taxon>Bacteria</taxon>
        <taxon>Bacillati</taxon>
        <taxon>Bacillota</taxon>
        <taxon>Bacilli</taxon>
        <taxon>Bacillales</taxon>
        <taxon>Paenibacillaceae</taxon>
        <taxon>Paenibacillus</taxon>
    </lineage>
</organism>